<comment type="caution">
    <text evidence="9">The sequence shown here is derived from an EMBL/GenBank/DDBJ whole genome shotgun (WGS) entry which is preliminary data.</text>
</comment>
<feature type="transmembrane region" description="Helical" evidence="7">
    <location>
        <begin position="216"/>
        <end position="238"/>
    </location>
</feature>
<dbReference type="InterPro" id="IPR036259">
    <property type="entry name" value="MFS_trans_sf"/>
</dbReference>
<dbReference type="PROSITE" id="PS50850">
    <property type="entry name" value="MFS"/>
    <property type="match status" value="1"/>
</dbReference>
<keyword evidence="4 7" id="KW-0812">Transmembrane</keyword>
<dbReference type="GO" id="GO:0005886">
    <property type="term" value="C:plasma membrane"/>
    <property type="evidence" value="ECO:0007669"/>
    <property type="project" value="UniProtKB-SubCell"/>
</dbReference>
<protein>
    <submittedName>
        <fullName evidence="9">Putative MFS family arabinose efflux permease</fullName>
    </submittedName>
</protein>
<dbReference type="Proteomes" id="UP000523087">
    <property type="component" value="Unassembled WGS sequence"/>
</dbReference>
<dbReference type="SUPFAM" id="SSF103473">
    <property type="entry name" value="MFS general substrate transporter"/>
    <property type="match status" value="1"/>
</dbReference>
<keyword evidence="6 7" id="KW-0472">Membrane</keyword>
<dbReference type="Gene3D" id="1.20.1250.20">
    <property type="entry name" value="MFS general substrate transporter like domains"/>
    <property type="match status" value="1"/>
</dbReference>
<dbReference type="RefSeq" id="WP_181556207.1">
    <property type="nucleotide sequence ID" value="NZ_JACDUT010000006.1"/>
</dbReference>
<evidence type="ECO:0000256" key="6">
    <source>
        <dbReference type="ARBA" id="ARBA00023136"/>
    </source>
</evidence>
<reference evidence="9 10" key="1">
    <citation type="submission" date="2020-07" db="EMBL/GenBank/DDBJ databases">
        <title>Genomic Encyclopedia of Type Strains, Phase IV (KMG-IV): sequencing the most valuable type-strain genomes for metagenomic binning, comparative biology and taxonomic classification.</title>
        <authorList>
            <person name="Goeker M."/>
        </authorList>
    </citation>
    <scope>NUCLEOTIDE SEQUENCE [LARGE SCALE GENOMIC DNA]</scope>
    <source>
        <strain evidence="9 10">DSM 15730</strain>
    </source>
</reference>
<dbReference type="CDD" id="cd06173">
    <property type="entry name" value="MFS_MefA_like"/>
    <property type="match status" value="1"/>
</dbReference>
<dbReference type="PANTHER" id="PTHR43266:SF7">
    <property type="entry name" value="TRANSPORTER, PUTATIVE-RELATED"/>
    <property type="match status" value="1"/>
</dbReference>
<evidence type="ECO:0000256" key="3">
    <source>
        <dbReference type="ARBA" id="ARBA00022475"/>
    </source>
</evidence>
<evidence type="ECO:0000256" key="4">
    <source>
        <dbReference type="ARBA" id="ARBA00022692"/>
    </source>
</evidence>
<feature type="transmembrane region" description="Helical" evidence="7">
    <location>
        <begin position="250"/>
        <end position="266"/>
    </location>
</feature>
<evidence type="ECO:0000313" key="9">
    <source>
        <dbReference type="EMBL" id="MBA2875379.1"/>
    </source>
</evidence>
<dbReference type="InterPro" id="IPR011701">
    <property type="entry name" value="MFS"/>
</dbReference>
<keyword evidence="10" id="KW-1185">Reference proteome</keyword>
<evidence type="ECO:0000256" key="2">
    <source>
        <dbReference type="ARBA" id="ARBA00022448"/>
    </source>
</evidence>
<dbReference type="EMBL" id="JACDUT010000006">
    <property type="protein sequence ID" value="MBA2875379.1"/>
    <property type="molecule type" value="Genomic_DNA"/>
</dbReference>
<dbReference type="GO" id="GO:0022857">
    <property type="term" value="F:transmembrane transporter activity"/>
    <property type="evidence" value="ECO:0007669"/>
    <property type="project" value="InterPro"/>
</dbReference>
<feature type="transmembrane region" description="Helical" evidence="7">
    <location>
        <begin position="278"/>
        <end position="296"/>
    </location>
</feature>
<dbReference type="AlphaFoldDB" id="A0A7W0C0J5"/>
<keyword evidence="5 7" id="KW-1133">Transmembrane helix</keyword>
<name>A0A7W0C0J5_9BACL</name>
<organism evidence="9 10">
    <name type="scientific">Thermaerobacillus caldiproteolyticus</name>
    <dbReference type="NCBI Taxonomy" id="247480"/>
    <lineage>
        <taxon>Bacteria</taxon>
        <taxon>Bacillati</taxon>
        <taxon>Bacillota</taxon>
        <taxon>Bacilli</taxon>
        <taxon>Bacillales</taxon>
        <taxon>Anoxybacillaceae</taxon>
        <taxon>Thermaerobacillus</taxon>
    </lineage>
</organism>
<proteinExistence type="predicted"/>
<feature type="transmembrane region" description="Helical" evidence="7">
    <location>
        <begin position="136"/>
        <end position="158"/>
    </location>
</feature>
<feature type="transmembrane region" description="Helical" evidence="7">
    <location>
        <begin position="40"/>
        <end position="60"/>
    </location>
</feature>
<evidence type="ECO:0000256" key="1">
    <source>
        <dbReference type="ARBA" id="ARBA00004651"/>
    </source>
</evidence>
<keyword evidence="2" id="KW-0813">Transport</keyword>
<feature type="transmembrane region" description="Helical" evidence="7">
    <location>
        <begin position="99"/>
        <end position="124"/>
    </location>
</feature>
<evidence type="ECO:0000313" key="10">
    <source>
        <dbReference type="Proteomes" id="UP000523087"/>
    </source>
</evidence>
<feature type="transmembrane region" description="Helical" evidence="7">
    <location>
        <begin position="365"/>
        <end position="383"/>
    </location>
</feature>
<feature type="transmembrane region" description="Helical" evidence="7">
    <location>
        <begin position="302"/>
        <end position="321"/>
    </location>
</feature>
<feature type="transmembrane region" description="Helical" evidence="7">
    <location>
        <begin position="72"/>
        <end position="93"/>
    </location>
</feature>
<feature type="transmembrane region" description="Helical" evidence="7">
    <location>
        <begin position="7"/>
        <end position="28"/>
    </location>
</feature>
<feature type="domain" description="Major facilitator superfamily (MFS) profile" evidence="8">
    <location>
        <begin position="6"/>
        <end position="388"/>
    </location>
</feature>
<dbReference type="InterPro" id="IPR020846">
    <property type="entry name" value="MFS_dom"/>
</dbReference>
<gene>
    <name evidence="9" type="ORF">HNR31_002167</name>
</gene>
<evidence type="ECO:0000256" key="5">
    <source>
        <dbReference type="ARBA" id="ARBA00022989"/>
    </source>
</evidence>
<dbReference type="Pfam" id="PF07690">
    <property type="entry name" value="MFS_1"/>
    <property type="match status" value="1"/>
</dbReference>
<accession>A0A7W0C0J5</accession>
<feature type="transmembrane region" description="Helical" evidence="7">
    <location>
        <begin position="164"/>
        <end position="184"/>
    </location>
</feature>
<sequence length="400" mass="44713">MWKNQNVWLVLIGEFVAGLGLWLGIIGNLEFLQQHVSSDFLKSLILFIGLLAGVMVGPIAGKVIDRYKKKTVLLYAGFFRMASVIFMMLALHFSSVGWMVVFMVVIQVSAAFYFPALQAAIPLIVKEKELLSMNGVHMNVSTVARILGTALGGALLAVMNLHSLYVFSMIAYGGLFVSTFFLHIQEEGKQRRNKHHQAANFKEIVPVLKQFPLVKIALLLTIVPTLFLGGFNLMVINISELQHDSTIKGLLYTAEGVCFMIGAFIVKRIAEKWDLRRMLYSFSLLIACAHLSLYFAEMKIAPLLSFAVFGFGVGCFFPIAATIFQTNIPKQYHGRFFSFKNMLDRVMFQVVLLGTGLLLDTIGLSYMVVVFGTISLALVLYFFTKEVKKQPSFHHHDPSA</sequence>
<evidence type="ECO:0000256" key="7">
    <source>
        <dbReference type="SAM" id="Phobius"/>
    </source>
</evidence>
<comment type="subcellular location">
    <subcellularLocation>
        <location evidence="1">Cell membrane</location>
        <topology evidence="1">Multi-pass membrane protein</topology>
    </subcellularLocation>
</comment>
<keyword evidence="3" id="KW-1003">Cell membrane</keyword>
<evidence type="ECO:0000259" key="8">
    <source>
        <dbReference type="PROSITE" id="PS50850"/>
    </source>
</evidence>
<feature type="transmembrane region" description="Helical" evidence="7">
    <location>
        <begin position="342"/>
        <end position="359"/>
    </location>
</feature>
<dbReference type="PANTHER" id="PTHR43266">
    <property type="entry name" value="MACROLIDE-EFFLUX PROTEIN"/>
    <property type="match status" value="1"/>
</dbReference>